<name>A0A485M4L5_9ZZZZ</name>
<dbReference type="EMBL" id="CAADRM010000109">
    <property type="protein sequence ID" value="VFU15846.1"/>
    <property type="molecule type" value="Genomic_DNA"/>
</dbReference>
<evidence type="ECO:0000259" key="1">
    <source>
        <dbReference type="Pfam" id="PF07238"/>
    </source>
</evidence>
<protein>
    <recommendedName>
        <fullName evidence="1">PilZ domain-containing protein</fullName>
    </recommendedName>
</protein>
<dbReference type="Pfam" id="PF07238">
    <property type="entry name" value="PilZ"/>
    <property type="match status" value="1"/>
</dbReference>
<accession>A0A485M4L5</accession>
<feature type="domain" description="PilZ" evidence="1">
    <location>
        <begin position="6"/>
        <end position="92"/>
    </location>
</feature>
<reference evidence="2" key="1">
    <citation type="submission" date="2019-03" db="EMBL/GenBank/DDBJ databases">
        <authorList>
            <person name="Hao L."/>
        </authorList>
    </citation>
    <scope>NUCLEOTIDE SEQUENCE</scope>
</reference>
<sequence length="118" mass="13022">MVIKKEKRAFERINLEDLRGSVELMDIVKSVSVVNASEEGVCVGGADFPVGSVVRLAIGSQAEEPDISLYCKVIWASQEEDPEKKSGLILLNTNKILFRKDLLSFVRLIESARKQAAS</sequence>
<organism evidence="2">
    <name type="scientific">anaerobic digester metagenome</name>
    <dbReference type="NCBI Taxonomy" id="1263854"/>
    <lineage>
        <taxon>unclassified sequences</taxon>
        <taxon>metagenomes</taxon>
        <taxon>ecological metagenomes</taxon>
    </lineage>
</organism>
<dbReference type="GO" id="GO:0035438">
    <property type="term" value="F:cyclic-di-GMP binding"/>
    <property type="evidence" value="ECO:0007669"/>
    <property type="project" value="InterPro"/>
</dbReference>
<gene>
    <name evidence="2" type="ORF">SCFA_450075</name>
</gene>
<dbReference type="InterPro" id="IPR009875">
    <property type="entry name" value="PilZ_domain"/>
</dbReference>
<dbReference type="AlphaFoldDB" id="A0A485M4L5"/>
<proteinExistence type="predicted"/>
<evidence type="ECO:0000313" key="2">
    <source>
        <dbReference type="EMBL" id="VFU15846.1"/>
    </source>
</evidence>